<evidence type="ECO:0000313" key="3">
    <source>
        <dbReference type="WBParaSite" id="Pan_g3897.t1"/>
    </source>
</evidence>
<evidence type="ECO:0000256" key="1">
    <source>
        <dbReference type="SAM" id="MobiDB-lite"/>
    </source>
</evidence>
<dbReference type="WBParaSite" id="Pan_g3897.t1">
    <property type="protein sequence ID" value="Pan_g3897.t1"/>
    <property type="gene ID" value="Pan_g3897"/>
</dbReference>
<accession>A0A7E4VVB2</accession>
<dbReference type="AlphaFoldDB" id="A0A7E4VVB2"/>
<reference evidence="3" key="2">
    <citation type="submission" date="2020-10" db="UniProtKB">
        <authorList>
            <consortium name="WormBaseParasite"/>
        </authorList>
    </citation>
    <scope>IDENTIFICATION</scope>
</reference>
<organism evidence="2 3">
    <name type="scientific">Panagrellus redivivus</name>
    <name type="common">Microworm</name>
    <dbReference type="NCBI Taxonomy" id="6233"/>
    <lineage>
        <taxon>Eukaryota</taxon>
        <taxon>Metazoa</taxon>
        <taxon>Ecdysozoa</taxon>
        <taxon>Nematoda</taxon>
        <taxon>Chromadorea</taxon>
        <taxon>Rhabditida</taxon>
        <taxon>Tylenchina</taxon>
        <taxon>Panagrolaimomorpha</taxon>
        <taxon>Panagrolaimoidea</taxon>
        <taxon>Panagrolaimidae</taxon>
        <taxon>Panagrellus</taxon>
    </lineage>
</organism>
<reference evidence="2" key="1">
    <citation type="journal article" date="2013" name="Genetics">
        <title>The draft genome and transcriptome of Panagrellus redivivus are shaped by the harsh demands of a free-living lifestyle.</title>
        <authorList>
            <person name="Srinivasan J."/>
            <person name="Dillman A.R."/>
            <person name="Macchietto M.G."/>
            <person name="Heikkinen L."/>
            <person name="Lakso M."/>
            <person name="Fracchia K.M."/>
            <person name="Antoshechkin I."/>
            <person name="Mortazavi A."/>
            <person name="Wong G."/>
            <person name="Sternberg P.W."/>
        </authorList>
    </citation>
    <scope>NUCLEOTIDE SEQUENCE [LARGE SCALE GENOMIC DNA]</scope>
    <source>
        <strain evidence="2">MT8872</strain>
    </source>
</reference>
<feature type="region of interest" description="Disordered" evidence="1">
    <location>
        <begin position="21"/>
        <end position="75"/>
    </location>
</feature>
<dbReference type="Proteomes" id="UP000492821">
    <property type="component" value="Unassembled WGS sequence"/>
</dbReference>
<proteinExistence type="predicted"/>
<name>A0A7E4VVB2_PANRE</name>
<keyword evidence="2" id="KW-1185">Reference proteome</keyword>
<feature type="compositionally biased region" description="Polar residues" evidence="1">
    <location>
        <begin position="55"/>
        <end position="66"/>
    </location>
</feature>
<protein>
    <submittedName>
        <fullName evidence="3">Uncharacterized protein</fullName>
    </submittedName>
</protein>
<feature type="compositionally biased region" description="Basic and acidic residues" evidence="1">
    <location>
        <begin position="43"/>
        <end position="54"/>
    </location>
</feature>
<sequence>MKALPFEAVKLLTLERRDPFCANRTDDCPQNRMTTTLTAEGDQLLRQHEDKETDSSSQTPPKQPSLNRRLPSFLRSPMLPMDVPSGLYARAELSGGTNPTTGSRDFGWVSLARQKVNPRSGGCYPNRRIIGFAPVYGLLAASRSMTVYGSRSKSFKKSVTITEHKRKNDFCCR</sequence>
<evidence type="ECO:0000313" key="2">
    <source>
        <dbReference type="Proteomes" id="UP000492821"/>
    </source>
</evidence>